<keyword evidence="4" id="KW-1185">Reference proteome</keyword>
<feature type="domain" description="PilZ" evidence="2">
    <location>
        <begin position="29"/>
        <end position="112"/>
    </location>
</feature>
<organism evidence="3 4">
    <name type="scientific">Allosphingosinicella deserti</name>
    <dbReference type="NCBI Taxonomy" id="2116704"/>
    <lineage>
        <taxon>Bacteria</taxon>
        <taxon>Pseudomonadati</taxon>
        <taxon>Pseudomonadota</taxon>
        <taxon>Alphaproteobacteria</taxon>
        <taxon>Sphingomonadales</taxon>
        <taxon>Sphingomonadaceae</taxon>
        <taxon>Allosphingosinicella</taxon>
    </lineage>
</organism>
<name>A0A2P7QSB4_9SPHN</name>
<feature type="region of interest" description="Disordered" evidence="1">
    <location>
        <begin position="1"/>
        <end position="36"/>
    </location>
</feature>
<dbReference type="GO" id="GO:0035438">
    <property type="term" value="F:cyclic-di-GMP binding"/>
    <property type="evidence" value="ECO:0007669"/>
    <property type="project" value="InterPro"/>
</dbReference>
<evidence type="ECO:0000313" key="4">
    <source>
        <dbReference type="Proteomes" id="UP000241167"/>
    </source>
</evidence>
<reference evidence="3 4" key="1">
    <citation type="submission" date="2018-03" db="EMBL/GenBank/DDBJ databases">
        <title>The draft genome of Sphingosinicella sp. GL-C-18.</title>
        <authorList>
            <person name="Liu L."/>
            <person name="Li L."/>
            <person name="Liang L."/>
            <person name="Zhang X."/>
            <person name="Wang T."/>
        </authorList>
    </citation>
    <scope>NUCLEOTIDE SEQUENCE [LARGE SCALE GENOMIC DNA]</scope>
    <source>
        <strain evidence="3 4">GL-C-18</strain>
    </source>
</reference>
<feature type="domain" description="PilZ" evidence="2">
    <location>
        <begin position="129"/>
        <end position="202"/>
    </location>
</feature>
<dbReference type="SUPFAM" id="SSF141371">
    <property type="entry name" value="PilZ domain-like"/>
    <property type="match status" value="2"/>
</dbReference>
<evidence type="ECO:0000256" key="1">
    <source>
        <dbReference type="SAM" id="MobiDB-lite"/>
    </source>
</evidence>
<proteinExistence type="predicted"/>
<dbReference type="Pfam" id="PF07238">
    <property type="entry name" value="PilZ"/>
    <property type="match status" value="2"/>
</dbReference>
<evidence type="ECO:0000313" key="3">
    <source>
        <dbReference type="EMBL" id="PSJ40820.1"/>
    </source>
</evidence>
<dbReference type="AlphaFoldDB" id="A0A2P7QSB4"/>
<protein>
    <recommendedName>
        <fullName evidence="2">PilZ domain-containing protein</fullName>
    </recommendedName>
</protein>
<evidence type="ECO:0000259" key="2">
    <source>
        <dbReference type="Pfam" id="PF07238"/>
    </source>
</evidence>
<accession>A0A2P7QSB4</accession>
<comment type="caution">
    <text evidence="3">The sequence shown here is derived from an EMBL/GenBank/DDBJ whole genome shotgun (WGS) entry which is preliminary data.</text>
</comment>
<dbReference type="Proteomes" id="UP000241167">
    <property type="component" value="Unassembled WGS sequence"/>
</dbReference>
<dbReference type="EMBL" id="PXYI01000003">
    <property type="protein sequence ID" value="PSJ40820.1"/>
    <property type="molecule type" value="Genomic_DNA"/>
</dbReference>
<feature type="compositionally biased region" description="Basic and acidic residues" evidence="1">
    <location>
        <begin position="1"/>
        <end position="16"/>
    </location>
</feature>
<dbReference type="InterPro" id="IPR009875">
    <property type="entry name" value="PilZ_domain"/>
</dbReference>
<gene>
    <name evidence="3" type="ORF">C7I55_11065</name>
</gene>
<dbReference type="Gene3D" id="2.40.10.220">
    <property type="entry name" value="predicted glycosyltransferase like domains"/>
    <property type="match status" value="1"/>
</dbReference>
<sequence length="218" mass="23976">MVERGSMLSHEEHEETTYSFSSETPEPSERRTSRRHMTILRVGGLIGPRGRELCLIRNISAGGLMAHVYSRHVNGEQVAVELKGNKPIKGVVRWAEGSNIGIQFHAPIDVAEMLSSQALVDNGWTPRMPRVEVDRLATVRCGARLYGVNTHDISQGGVKVETDEPLPSGAQVVITMERFRPLQGAVRWSGDGLAGIAFNQPIPFGELMTWLIPDKAKG</sequence>